<reference evidence="3" key="1">
    <citation type="submission" date="2022-10" db="EMBL/GenBank/DDBJ databases">
        <title>YIM 151497 complete genome.</title>
        <authorList>
            <person name="Chen X."/>
        </authorList>
    </citation>
    <scope>NUCLEOTIDE SEQUENCE</scope>
    <source>
        <strain evidence="3">YIM 151497</strain>
    </source>
</reference>
<dbReference type="RefSeq" id="WP_264227318.1">
    <property type="nucleotide sequence ID" value="NZ_CP107716.1"/>
</dbReference>
<sequence length="249" mass="26055">MNQVRLLPVVVVAASALLMLKTFGIVSGQGYLLGGVSAAQAAGGGQVTEETVAEPEAAPEADQEPEVEMSAADAAAAALFDNFPTEDAELAAAGDAEPGSTEALILQRLAERRVELESFATELQTRLAVVEAAELRIEERMSELSAMEAQINALVDAQQNAEAEQFAAIVAMYENMRAGDAATIFNDLDEGVLVKVGQAMNPRKLGPIMAKMIPAKAQQLTVLLAQTGPTGPAEPPAQEFANLPQIVGQ</sequence>
<keyword evidence="4" id="KW-1185">Reference proteome</keyword>
<dbReference type="EMBL" id="CP107716">
    <property type="protein sequence ID" value="UYQ73760.1"/>
    <property type="molecule type" value="Genomic_DNA"/>
</dbReference>
<organism evidence="3 4">
    <name type="scientific">Pelagibacterium flavum</name>
    <dbReference type="NCBI Taxonomy" id="2984530"/>
    <lineage>
        <taxon>Bacteria</taxon>
        <taxon>Pseudomonadati</taxon>
        <taxon>Pseudomonadota</taxon>
        <taxon>Alphaproteobacteria</taxon>
        <taxon>Hyphomicrobiales</taxon>
        <taxon>Devosiaceae</taxon>
        <taxon>Pelagibacterium</taxon>
    </lineage>
</organism>
<proteinExistence type="predicted"/>
<name>A0ABY6IVP2_9HYPH</name>
<evidence type="ECO:0000313" key="4">
    <source>
        <dbReference type="Proteomes" id="UP001163882"/>
    </source>
</evidence>
<feature type="region of interest" description="Disordered" evidence="2">
    <location>
        <begin position="230"/>
        <end position="249"/>
    </location>
</feature>
<dbReference type="Proteomes" id="UP001163882">
    <property type="component" value="Chromosome"/>
</dbReference>
<feature type="coiled-coil region" evidence="1">
    <location>
        <begin position="130"/>
        <end position="164"/>
    </location>
</feature>
<accession>A0ABY6IVP2</accession>
<protein>
    <recommendedName>
        <fullName evidence="5">Flagellar motility protein MotE, a chaperone for MotC folding</fullName>
    </recommendedName>
</protein>
<evidence type="ECO:0000256" key="1">
    <source>
        <dbReference type="SAM" id="Coils"/>
    </source>
</evidence>
<evidence type="ECO:0008006" key="5">
    <source>
        <dbReference type="Google" id="ProtNLM"/>
    </source>
</evidence>
<evidence type="ECO:0000256" key="2">
    <source>
        <dbReference type="SAM" id="MobiDB-lite"/>
    </source>
</evidence>
<keyword evidence="1" id="KW-0175">Coiled coil</keyword>
<evidence type="ECO:0000313" key="3">
    <source>
        <dbReference type="EMBL" id="UYQ73760.1"/>
    </source>
</evidence>
<gene>
    <name evidence="3" type="ORF">OF122_08385</name>
</gene>